<dbReference type="AlphaFoldDB" id="A0ABD3PTC7"/>
<dbReference type="Proteomes" id="UP001530400">
    <property type="component" value="Unassembled WGS sequence"/>
</dbReference>
<evidence type="ECO:0008006" key="4">
    <source>
        <dbReference type="Google" id="ProtNLM"/>
    </source>
</evidence>
<organism evidence="2 3">
    <name type="scientific">Cyclotella atomus</name>
    <dbReference type="NCBI Taxonomy" id="382360"/>
    <lineage>
        <taxon>Eukaryota</taxon>
        <taxon>Sar</taxon>
        <taxon>Stramenopiles</taxon>
        <taxon>Ochrophyta</taxon>
        <taxon>Bacillariophyta</taxon>
        <taxon>Coscinodiscophyceae</taxon>
        <taxon>Thalassiosirophycidae</taxon>
        <taxon>Stephanodiscales</taxon>
        <taxon>Stephanodiscaceae</taxon>
        <taxon>Cyclotella</taxon>
    </lineage>
</organism>
<accession>A0ABD3PTC7</accession>
<evidence type="ECO:0000256" key="1">
    <source>
        <dbReference type="SAM" id="MobiDB-lite"/>
    </source>
</evidence>
<dbReference type="EMBL" id="JALLPJ020000466">
    <property type="protein sequence ID" value="KAL3791350.1"/>
    <property type="molecule type" value="Genomic_DNA"/>
</dbReference>
<sequence>MMESDHSTPSPPSTPDQKIKQDLSTLTEKIDLCQSLLTSCPTPSSIDSNESLLSIIGFLEACVPRMLELIESAATGALSEHVFEECLVVNDRLACILGDVEKDAKDRMPLTLAASAGGAREEEEIDLSDGLNSLKVDSSKVADPFASGDLLAPTPVEDPFSVLEESSKPAAGDAKVEEDEDFDAFFKDRTSASGSKED</sequence>
<dbReference type="Gene3D" id="1.20.58.160">
    <property type="match status" value="1"/>
</dbReference>
<dbReference type="InterPro" id="IPR038425">
    <property type="entry name" value="GAT_sf"/>
</dbReference>
<name>A0ABD3PTC7_9STRA</name>
<gene>
    <name evidence="2" type="ORF">ACHAWO_004974</name>
</gene>
<comment type="caution">
    <text evidence="2">The sequence shown here is derived from an EMBL/GenBank/DDBJ whole genome shotgun (WGS) entry which is preliminary data.</text>
</comment>
<protein>
    <recommendedName>
        <fullName evidence="4">GAT domain-containing protein</fullName>
    </recommendedName>
</protein>
<feature type="region of interest" description="Disordered" evidence="1">
    <location>
        <begin position="145"/>
        <end position="180"/>
    </location>
</feature>
<keyword evidence="3" id="KW-1185">Reference proteome</keyword>
<dbReference type="CDD" id="cd21383">
    <property type="entry name" value="GAT_GGA_Tom1-like"/>
    <property type="match status" value="1"/>
</dbReference>
<proteinExistence type="predicted"/>
<feature type="region of interest" description="Disordered" evidence="1">
    <location>
        <begin position="1"/>
        <end position="20"/>
    </location>
</feature>
<evidence type="ECO:0000313" key="2">
    <source>
        <dbReference type="EMBL" id="KAL3791350.1"/>
    </source>
</evidence>
<dbReference type="SUPFAM" id="SSF89009">
    <property type="entry name" value="GAT-like domain"/>
    <property type="match status" value="1"/>
</dbReference>
<reference evidence="2 3" key="1">
    <citation type="submission" date="2024-10" db="EMBL/GenBank/DDBJ databases">
        <title>Updated reference genomes for cyclostephanoid diatoms.</title>
        <authorList>
            <person name="Roberts W.R."/>
            <person name="Alverson A.J."/>
        </authorList>
    </citation>
    <scope>NUCLEOTIDE SEQUENCE [LARGE SCALE GENOMIC DNA]</scope>
    <source>
        <strain evidence="2 3">AJA010-31</strain>
    </source>
</reference>
<evidence type="ECO:0000313" key="3">
    <source>
        <dbReference type="Proteomes" id="UP001530400"/>
    </source>
</evidence>